<dbReference type="PANTHER" id="PTHR47989:SF5">
    <property type="entry name" value="PROTEIN KINASE DOMAIN-CONTAINING PROTEIN"/>
    <property type="match status" value="1"/>
</dbReference>
<dbReference type="SMART" id="SM00220">
    <property type="entry name" value="S_TKc"/>
    <property type="match status" value="1"/>
</dbReference>
<comment type="caution">
    <text evidence="10">The sequence shown here is derived from an EMBL/GenBank/DDBJ whole genome shotgun (WGS) entry which is preliminary data.</text>
</comment>
<dbReference type="InterPro" id="IPR017441">
    <property type="entry name" value="Protein_kinase_ATP_BS"/>
</dbReference>
<evidence type="ECO:0000259" key="9">
    <source>
        <dbReference type="PROSITE" id="PS50011"/>
    </source>
</evidence>
<dbReference type="EMBL" id="CACSLK010013932">
    <property type="protein sequence ID" value="CAA0816014.1"/>
    <property type="molecule type" value="Genomic_DNA"/>
</dbReference>
<dbReference type="InterPro" id="IPR008271">
    <property type="entry name" value="Ser/Thr_kinase_AS"/>
</dbReference>
<evidence type="ECO:0000313" key="11">
    <source>
        <dbReference type="Proteomes" id="UP001153555"/>
    </source>
</evidence>
<feature type="compositionally biased region" description="Low complexity" evidence="8">
    <location>
        <begin position="366"/>
        <end position="379"/>
    </location>
</feature>
<dbReference type="PROSITE" id="PS50011">
    <property type="entry name" value="PROTEIN_KINASE_DOM"/>
    <property type="match status" value="1"/>
</dbReference>
<evidence type="ECO:0000256" key="1">
    <source>
        <dbReference type="ARBA" id="ARBA00022527"/>
    </source>
</evidence>
<feature type="binding site" evidence="6">
    <location>
        <position position="80"/>
    </location>
    <ligand>
        <name>ATP</name>
        <dbReference type="ChEBI" id="CHEBI:30616"/>
    </ligand>
</feature>
<evidence type="ECO:0000256" key="7">
    <source>
        <dbReference type="RuleBase" id="RU000304"/>
    </source>
</evidence>
<keyword evidence="11" id="KW-1185">Reference proteome</keyword>
<dbReference type="GO" id="GO:0004674">
    <property type="term" value="F:protein serine/threonine kinase activity"/>
    <property type="evidence" value="ECO:0007669"/>
    <property type="project" value="UniProtKB-KW"/>
</dbReference>
<dbReference type="Proteomes" id="UP001153555">
    <property type="component" value="Unassembled WGS sequence"/>
</dbReference>
<evidence type="ECO:0000256" key="6">
    <source>
        <dbReference type="PROSITE-ProRule" id="PRU10141"/>
    </source>
</evidence>
<keyword evidence="1 7" id="KW-0723">Serine/threonine-protein kinase</keyword>
<keyword evidence="4 10" id="KW-0418">Kinase</keyword>
<proteinExistence type="inferred from homology"/>
<evidence type="ECO:0000313" key="10">
    <source>
        <dbReference type="EMBL" id="CAA0816014.1"/>
    </source>
</evidence>
<dbReference type="InterPro" id="IPR000719">
    <property type="entry name" value="Prot_kinase_dom"/>
</dbReference>
<protein>
    <submittedName>
        <fullName evidence="10">Serine/threonine-protein kinase-like protein</fullName>
    </submittedName>
</protein>
<name>A0A9N7R7G4_STRHE</name>
<reference evidence="10" key="1">
    <citation type="submission" date="2019-12" db="EMBL/GenBank/DDBJ databases">
        <authorList>
            <person name="Scholes J."/>
        </authorList>
    </citation>
    <scope>NUCLEOTIDE SEQUENCE</scope>
</reference>
<organism evidence="10 11">
    <name type="scientific">Striga hermonthica</name>
    <name type="common">Purple witchweed</name>
    <name type="synonym">Buchnera hermonthica</name>
    <dbReference type="NCBI Taxonomy" id="68872"/>
    <lineage>
        <taxon>Eukaryota</taxon>
        <taxon>Viridiplantae</taxon>
        <taxon>Streptophyta</taxon>
        <taxon>Embryophyta</taxon>
        <taxon>Tracheophyta</taxon>
        <taxon>Spermatophyta</taxon>
        <taxon>Magnoliopsida</taxon>
        <taxon>eudicotyledons</taxon>
        <taxon>Gunneridae</taxon>
        <taxon>Pentapetalae</taxon>
        <taxon>asterids</taxon>
        <taxon>lamiids</taxon>
        <taxon>Lamiales</taxon>
        <taxon>Orobanchaceae</taxon>
        <taxon>Buchnereae</taxon>
        <taxon>Striga</taxon>
    </lineage>
</organism>
<dbReference type="PANTHER" id="PTHR47989">
    <property type="entry name" value="OS01G0750732 PROTEIN"/>
    <property type="match status" value="1"/>
</dbReference>
<evidence type="ECO:0000256" key="4">
    <source>
        <dbReference type="ARBA" id="ARBA00022777"/>
    </source>
</evidence>
<feature type="domain" description="Protein kinase" evidence="9">
    <location>
        <begin position="51"/>
        <end position="324"/>
    </location>
</feature>
<feature type="region of interest" description="Disordered" evidence="8">
    <location>
        <begin position="363"/>
        <end position="391"/>
    </location>
</feature>
<keyword evidence="3 6" id="KW-0547">Nucleotide-binding</keyword>
<dbReference type="PROSITE" id="PS00107">
    <property type="entry name" value="PROTEIN_KINASE_ATP"/>
    <property type="match status" value="1"/>
</dbReference>
<dbReference type="GO" id="GO:0005524">
    <property type="term" value="F:ATP binding"/>
    <property type="evidence" value="ECO:0007669"/>
    <property type="project" value="UniProtKB-UniRule"/>
</dbReference>
<dbReference type="Pfam" id="PF00069">
    <property type="entry name" value="Pkinase"/>
    <property type="match status" value="1"/>
</dbReference>
<dbReference type="AlphaFoldDB" id="A0A9N7R7G4"/>
<dbReference type="InterPro" id="IPR011009">
    <property type="entry name" value="Kinase-like_dom_sf"/>
</dbReference>
<dbReference type="Gene3D" id="3.30.200.20">
    <property type="entry name" value="Phosphorylase Kinase, domain 1"/>
    <property type="match status" value="1"/>
</dbReference>
<sequence length="442" mass="47902">MGYFSCNVDSAIATCGTYELLTKKTRKAAGQRPVEITEFDFSELHAATDGFSPDNLLGKGSHGSVYKARFHRRNRVAAVKRTKPNDASGTAAENEVGILSTIHHPRLVNLIGFGCEPEHHGHKLLVVEYMPGGSLYDLLHSPERKPPGWVDRARFAVQVARAICFLHGSDPPIIHRDIKSSNVLIDARSGCRVGDFGLALRAGPNRARPAGTLGYLDPGYVDPGGVSTKSDVFSFGVLMFELITGRCPIDVGHSPPSVVEWAVPAVRSGDFVSICDPRVGPPEGGGGALRRMAVLAARCVRPEAGRRPEMEEAVECLRGVYEGMRRRATSCGGMRRRVGSRAGRYEQLDESIELVMGRSKRKGKVSNAASAGEASGSKSTDGGGEIKSPPTDSVIREQIKWRVGSSVKTATVRLRKSRSMPNVINVLNLVVLWNFSQELKFD</sequence>
<keyword evidence="2" id="KW-0808">Transferase</keyword>
<evidence type="ECO:0000256" key="8">
    <source>
        <dbReference type="SAM" id="MobiDB-lite"/>
    </source>
</evidence>
<dbReference type="PROSITE" id="PS00108">
    <property type="entry name" value="PROTEIN_KINASE_ST"/>
    <property type="match status" value="1"/>
</dbReference>
<evidence type="ECO:0000256" key="2">
    <source>
        <dbReference type="ARBA" id="ARBA00022679"/>
    </source>
</evidence>
<dbReference type="OrthoDB" id="4062651at2759"/>
<dbReference type="SUPFAM" id="SSF56112">
    <property type="entry name" value="Protein kinase-like (PK-like)"/>
    <property type="match status" value="1"/>
</dbReference>
<keyword evidence="5 6" id="KW-0067">ATP-binding</keyword>
<accession>A0A9N7R7G4</accession>
<gene>
    <name evidence="10" type="ORF">SHERM_15882</name>
</gene>
<evidence type="ECO:0000256" key="5">
    <source>
        <dbReference type="ARBA" id="ARBA00022840"/>
    </source>
</evidence>
<comment type="similarity">
    <text evidence="7">Belongs to the protein kinase superfamily.</text>
</comment>
<evidence type="ECO:0000256" key="3">
    <source>
        <dbReference type="ARBA" id="ARBA00022741"/>
    </source>
</evidence>
<dbReference type="Gene3D" id="1.10.510.10">
    <property type="entry name" value="Transferase(Phosphotransferase) domain 1"/>
    <property type="match status" value="1"/>
</dbReference>